<evidence type="ECO:0000313" key="3">
    <source>
        <dbReference type="Proteomes" id="UP000588098"/>
    </source>
</evidence>
<accession>A0A7W9QDK9</accession>
<comment type="caution">
    <text evidence="2">The sequence shown here is derived from an EMBL/GenBank/DDBJ whole genome shotgun (WGS) entry which is preliminary data.</text>
</comment>
<name>A0A7W9QDK9_9ACTN</name>
<reference evidence="2 3" key="1">
    <citation type="submission" date="2020-08" db="EMBL/GenBank/DDBJ databases">
        <title>Genomic Encyclopedia of Type Strains, Phase III (KMG-III): the genomes of soil and plant-associated and newly described type strains.</title>
        <authorList>
            <person name="Whitman W."/>
        </authorList>
    </citation>
    <scope>NUCLEOTIDE SEQUENCE [LARGE SCALE GENOMIC DNA]</scope>
    <source>
        <strain evidence="2 3">CECT 8305</strain>
    </source>
</reference>
<dbReference type="Proteomes" id="UP000588098">
    <property type="component" value="Unassembled WGS sequence"/>
</dbReference>
<dbReference type="RefSeq" id="WP_184573698.1">
    <property type="nucleotide sequence ID" value="NZ_JACHJL010000010.1"/>
</dbReference>
<dbReference type="EMBL" id="JACHJL010000010">
    <property type="protein sequence ID" value="MBB5937042.1"/>
    <property type="molecule type" value="Genomic_DNA"/>
</dbReference>
<proteinExistence type="predicted"/>
<evidence type="ECO:0000256" key="1">
    <source>
        <dbReference type="SAM" id="MobiDB-lite"/>
    </source>
</evidence>
<keyword evidence="3" id="KW-1185">Reference proteome</keyword>
<gene>
    <name evidence="2" type="ORF">FHS42_004121</name>
</gene>
<dbReference type="AlphaFoldDB" id="A0A7W9QDK9"/>
<organism evidence="2 3">
    <name type="scientific">Streptomyces zagrosensis</name>
    <dbReference type="NCBI Taxonomy" id="1042984"/>
    <lineage>
        <taxon>Bacteria</taxon>
        <taxon>Bacillati</taxon>
        <taxon>Actinomycetota</taxon>
        <taxon>Actinomycetes</taxon>
        <taxon>Kitasatosporales</taxon>
        <taxon>Streptomycetaceae</taxon>
        <taxon>Streptomyces</taxon>
    </lineage>
</organism>
<feature type="region of interest" description="Disordered" evidence="1">
    <location>
        <begin position="1"/>
        <end position="70"/>
    </location>
</feature>
<sequence>MIDHTSQAANGRGVTSPAKAAQEPPAPHQWPVRTAQRSDDASPQAAGVHGGLRRSPDEVPLEPHIVRGED</sequence>
<evidence type="ECO:0000313" key="2">
    <source>
        <dbReference type="EMBL" id="MBB5937042.1"/>
    </source>
</evidence>
<protein>
    <submittedName>
        <fullName evidence="2">Uncharacterized protein</fullName>
    </submittedName>
</protein>